<feature type="compositionally biased region" description="Polar residues" evidence="1">
    <location>
        <begin position="136"/>
        <end position="145"/>
    </location>
</feature>
<feature type="compositionally biased region" description="Polar residues" evidence="1">
    <location>
        <begin position="153"/>
        <end position="167"/>
    </location>
</feature>
<organism evidence="4 5">
    <name type="scientific">Aspergillus aculeatus (strain ATCC 16872 / CBS 172.66 / WB 5094)</name>
    <dbReference type="NCBI Taxonomy" id="690307"/>
    <lineage>
        <taxon>Eukaryota</taxon>
        <taxon>Fungi</taxon>
        <taxon>Dikarya</taxon>
        <taxon>Ascomycota</taxon>
        <taxon>Pezizomycotina</taxon>
        <taxon>Eurotiomycetes</taxon>
        <taxon>Eurotiomycetidae</taxon>
        <taxon>Eurotiales</taxon>
        <taxon>Aspergillaceae</taxon>
        <taxon>Aspergillus</taxon>
        <taxon>Aspergillus subgen. Circumdati</taxon>
    </lineage>
</organism>
<feature type="transmembrane region" description="Helical" evidence="2">
    <location>
        <begin position="272"/>
        <end position="293"/>
    </location>
</feature>
<dbReference type="GeneID" id="30977693"/>
<keyword evidence="2" id="KW-0472">Membrane</keyword>
<keyword evidence="2" id="KW-1133">Transmembrane helix</keyword>
<feature type="chain" id="PRO_5012634813" description="LysM domain-containing protein" evidence="3">
    <location>
        <begin position="22"/>
        <end position="296"/>
    </location>
</feature>
<proteinExistence type="predicted"/>
<gene>
    <name evidence="4" type="ORF">ASPACDRAFT_63319</name>
</gene>
<keyword evidence="2" id="KW-0812">Transmembrane</keyword>
<dbReference type="Proteomes" id="UP000184546">
    <property type="component" value="Unassembled WGS sequence"/>
</dbReference>
<keyword evidence="3" id="KW-0732">Signal</keyword>
<keyword evidence="5" id="KW-1185">Reference proteome</keyword>
<dbReference type="OMA" id="TSTIYMY"/>
<protein>
    <recommendedName>
        <fullName evidence="6">LysM domain-containing protein</fullName>
    </recommendedName>
</protein>
<dbReference type="VEuPathDB" id="FungiDB:ASPACDRAFT_63319"/>
<feature type="signal peptide" evidence="3">
    <location>
        <begin position="1"/>
        <end position="21"/>
    </location>
</feature>
<sequence>MRSFWTLTVTIFFSFLLSTTAQIVYLSKVLPDEYKQAATCQETSISAGDALCAFNGTGYVLSSPVLPVAVPETLLCEDTQQNGQGEDFSVSSTAVVYGPSTSSHTDWPSTSVPRLTRTSTAYTTIRVIALSTTLEVPTATSTPSPTRLKRNYPCSNARTEPPSTDWPTPTPVSLHELVGFPTPEESPSPTSTRHLSTSTSTIYMYKGSVVPATFSPQETGTASRVTVLVTFTAKASKTTVTDESPDLTTLTGTHSPTHKGAANSASAELVTASLWVLGCIMVCMAIICLWLMWDDN</sequence>
<dbReference type="EMBL" id="KV878984">
    <property type="protein sequence ID" value="OJJ97017.1"/>
    <property type="molecule type" value="Genomic_DNA"/>
</dbReference>
<evidence type="ECO:0000256" key="1">
    <source>
        <dbReference type="SAM" id="MobiDB-lite"/>
    </source>
</evidence>
<accession>A0A1L9WLI0</accession>
<dbReference type="AlphaFoldDB" id="A0A1L9WLI0"/>
<reference evidence="5" key="1">
    <citation type="journal article" date="2017" name="Genome Biol.">
        <title>Comparative genomics reveals high biological diversity and specific adaptations in the industrially and medically important fungal genus Aspergillus.</title>
        <authorList>
            <person name="de Vries R.P."/>
            <person name="Riley R."/>
            <person name="Wiebenga A."/>
            <person name="Aguilar-Osorio G."/>
            <person name="Amillis S."/>
            <person name="Uchima C.A."/>
            <person name="Anderluh G."/>
            <person name="Asadollahi M."/>
            <person name="Askin M."/>
            <person name="Barry K."/>
            <person name="Battaglia E."/>
            <person name="Bayram O."/>
            <person name="Benocci T."/>
            <person name="Braus-Stromeyer S.A."/>
            <person name="Caldana C."/>
            <person name="Canovas D."/>
            <person name="Cerqueira G.C."/>
            <person name="Chen F."/>
            <person name="Chen W."/>
            <person name="Choi C."/>
            <person name="Clum A."/>
            <person name="Dos Santos R.A."/>
            <person name="Damasio A.R."/>
            <person name="Diallinas G."/>
            <person name="Emri T."/>
            <person name="Fekete E."/>
            <person name="Flipphi M."/>
            <person name="Freyberg S."/>
            <person name="Gallo A."/>
            <person name="Gournas C."/>
            <person name="Habgood R."/>
            <person name="Hainaut M."/>
            <person name="Harispe M.L."/>
            <person name="Henrissat B."/>
            <person name="Hilden K.S."/>
            <person name="Hope R."/>
            <person name="Hossain A."/>
            <person name="Karabika E."/>
            <person name="Karaffa L."/>
            <person name="Karanyi Z."/>
            <person name="Krasevec N."/>
            <person name="Kuo A."/>
            <person name="Kusch H."/>
            <person name="LaButti K."/>
            <person name="Lagendijk E.L."/>
            <person name="Lapidus A."/>
            <person name="Levasseur A."/>
            <person name="Lindquist E."/>
            <person name="Lipzen A."/>
            <person name="Logrieco A.F."/>
            <person name="MacCabe A."/>
            <person name="Maekelae M.R."/>
            <person name="Malavazi I."/>
            <person name="Melin P."/>
            <person name="Meyer V."/>
            <person name="Mielnichuk N."/>
            <person name="Miskei M."/>
            <person name="Molnar A.P."/>
            <person name="Mule G."/>
            <person name="Ngan C.Y."/>
            <person name="Orejas M."/>
            <person name="Orosz E."/>
            <person name="Ouedraogo J.P."/>
            <person name="Overkamp K.M."/>
            <person name="Park H.-S."/>
            <person name="Perrone G."/>
            <person name="Piumi F."/>
            <person name="Punt P.J."/>
            <person name="Ram A.F."/>
            <person name="Ramon A."/>
            <person name="Rauscher S."/>
            <person name="Record E."/>
            <person name="Riano-Pachon D.M."/>
            <person name="Robert V."/>
            <person name="Roehrig J."/>
            <person name="Ruller R."/>
            <person name="Salamov A."/>
            <person name="Salih N.S."/>
            <person name="Samson R.A."/>
            <person name="Sandor E."/>
            <person name="Sanguinetti M."/>
            <person name="Schuetze T."/>
            <person name="Sepcic K."/>
            <person name="Shelest E."/>
            <person name="Sherlock G."/>
            <person name="Sophianopoulou V."/>
            <person name="Squina F.M."/>
            <person name="Sun H."/>
            <person name="Susca A."/>
            <person name="Todd R.B."/>
            <person name="Tsang A."/>
            <person name="Unkles S.E."/>
            <person name="van de Wiele N."/>
            <person name="van Rossen-Uffink D."/>
            <person name="Oliveira J.V."/>
            <person name="Vesth T.C."/>
            <person name="Visser J."/>
            <person name="Yu J.-H."/>
            <person name="Zhou M."/>
            <person name="Andersen M.R."/>
            <person name="Archer D.B."/>
            <person name="Baker S.E."/>
            <person name="Benoit I."/>
            <person name="Brakhage A.A."/>
            <person name="Braus G.H."/>
            <person name="Fischer R."/>
            <person name="Frisvad J.C."/>
            <person name="Goldman G.H."/>
            <person name="Houbraken J."/>
            <person name="Oakley B."/>
            <person name="Pocsi I."/>
            <person name="Scazzocchio C."/>
            <person name="Seiboth B."/>
            <person name="vanKuyk P.A."/>
            <person name="Wortman J."/>
            <person name="Dyer P.S."/>
            <person name="Grigoriev I.V."/>
        </authorList>
    </citation>
    <scope>NUCLEOTIDE SEQUENCE [LARGE SCALE GENOMIC DNA]</scope>
    <source>
        <strain evidence="5">ATCC 16872 / CBS 172.66 / WB 5094</strain>
    </source>
</reference>
<evidence type="ECO:0000313" key="5">
    <source>
        <dbReference type="Proteomes" id="UP000184546"/>
    </source>
</evidence>
<evidence type="ECO:0000313" key="4">
    <source>
        <dbReference type="EMBL" id="OJJ97017.1"/>
    </source>
</evidence>
<dbReference type="RefSeq" id="XP_020053357.1">
    <property type="nucleotide sequence ID" value="XM_020203879.1"/>
</dbReference>
<evidence type="ECO:0008006" key="6">
    <source>
        <dbReference type="Google" id="ProtNLM"/>
    </source>
</evidence>
<feature type="compositionally biased region" description="Polar residues" evidence="1">
    <location>
        <begin position="242"/>
        <end position="255"/>
    </location>
</feature>
<feature type="region of interest" description="Disordered" evidence="1">
    <location>
        <begin position="242"/>
        <end position="261"/>
    </location>
</feature>
<evidence type="ECO:0000256" key="2">
    <source>
        <dbReference type="SAM" id="Phobius"/>
    </source>
</evidence>
<dbReference type="OrthoDB" id="5426294at2759"/>
<evidence type="ECO:0000256" key="3">
    <source>
        <dbReference type="SAM" id="SignalP"/>
    </source>
</evidence>
<name>A0A1L9WLI0_ASPA1</name>
<feature type="region of interest" description="Disordered" evidence="1">
    <location>
        <begin position="136"/>
        <end position="170"/>
    </location>
</feature>